<dbReference type="SFLD" id="SFLDG01168">
    <property type="entry name" value="Ferric_reductase_subgroup_(FRE"/>
    <property type="match status" value="1"/>
</dbReference>
<keyword evidence="15" id="KW-1185">Reference proteome</keyword>
<keyword evidence="3" id="KW-0813">Transport</keyword>
<organism evidence="14 15">
    <name type="scientific">Aplosporella prunicola CBS 121167</name>
    <dbReference type="NCBI Taxonomy" id="1176127"/>
    <lineage>
        <taxon>Eukaryota</taxon>
        <taxon>Fungi</taxon>
        <taxon>Dikarya</taxon>
        <taxon>Ascomycota</taxon>
        <taxon>Pezizomycotina</taxon>
        <taxon>Dothideomycetes</taxon>
        <taxon>Dothideomycetes incertae sedis</taxon>
        <taxon>Botryosphaeriales</taxon>
        <taxon>Aplosporellaceae</taxon>
        <taxon>Aplosporella</taxon>
    </lineage>
</organism>
<protein>
    <recommendedName>
        <fullName evidence="13">FAD-binding FR-type domain-containing protein</fullName>
    </recommendedName>
</protein>
<feature type="transmembrane region" description="Helical" evidence="11">
    <location>
        <begin position="293"/>
        <end position="311"/>
    </location>
</feature>
<keyword evidence="9 11" id="KW-0472">Membrane</keyword>
<evidence type="ECO:0000256" key="12">
    <source>
        <dbReference type="SAM" id="SignalP"/>
    </source>
</evidence>
<evidence type="ECO:0000256" key="9">
    <source>
        <dbReference type="ARBA" id="ARBA00023136"/>
    </source>
</evidence>
<evidence type="ECO:0000256" key="7">
    <source>
        <dbReference type="ARBA" id="ARBA00023002"/>
    </source>
</evidence>
<keyword evidence="10" id="KW-0325">Glycoprotein</keyword>
<feature type="chain" id="PRO_5025421923" description="FAD-binding FR-type domain-containing protein" evidence="12">
    <location>
        <begin position="20"/>
        <end position="751"/>
    </location>
</feature>
<feature type="transmembrane region" description="Helical" evidence="11">
    <location>
        <begin position="253"/>
        <end position="273"/>
    </location>
</feature>
<feature type="transmembrane region" description="Helical" evidence="11">
    <location>
        <begin position="332"/>
        <end position="352"/>
    </location>
</feature>
<keyword evidence="4 11" id="KW-0812">Transmembrane</keyword>
<accession>A0A6A6B7G9</accession>
<dbReference type="Pfam" id="PF08022">
    <property type="entry name" value="FAD_binding_8"/>
    <property type="match status" value="1"/>
</dbReference>
<evidence type="ECO:0000259" key="13">
    <source>
        <dbReference type="PROSITE" id="PS51384"/>
    </source>
</evidence>
<dbReference type="Proteomes" id="UP000799438">
    <property type="component" value="Unassembled WGS sequence"/>
</dbReference>
<evidence type="ECO:0000256" key="5">
    <source>
        <dbReference type="ARBA" id="ARBA00022982"/>
    </source>
</evidence>
<dbReference type="EMBL" id="ML995494">
    <property type="protein sequence ID" value="KAF2139154.1"/>
    <property type="molecule type" value="Genomic_DNA"/>
</dbReference>
<dbReference type="Pfam" id="PF08030">
    <property type="entry name" value="NAD_binding_6"/>
    <property type="match status" value="1"/>
</dbReference>
<evidence type="ECO:0000256" key="11">
    <source>
        <dbReference type="SAM" id="Phobius"/>
    </source>
</evidence>
<dbReference type="GO" id="GO:0000293">
    <property type="term" value="F:ferric-chelate reductase activity"/>
    <property type="evidence" value="ECO:0007669"/>
    <property type="project" value="UniProtKB-ARBA"/>
</dbReference>
<gene>
    <name evidence="14" type="ORF">K452DRAFT_328466</name>
</gene>
<dbReference type="RefSeq" id="XP_033394867.1">
    <property type="nucleotide sequence ID" value="XM_033544986.1"/>
</dbReference>
<dbReference type="InterPro" id="IPR039261">
    <property type="entry name" value="FNR_nucleotide-bd"/>
</dbReference>
<dbReference type="CDD" id="cd06186">
    <property type="entry name" value="NOX_Duox_like_FAD_NADP"/>
    <property type="match status" value="1"/>
</dbReference>
<evidence type="ECO:0000256" key="2">
    <source>
        <dbReference type="ARBA" id="ARBA00006278"/>
    </source>
</evidence>
<dbReference type="InterPro" id="IPR013130">
    <property type="entry name" value="Fe3_Rdtase_TM_dom"/>
</dbReference>
<dbReference type="OrthoDB" id="167398at2759"/>
<dbReference type="PANTHER" id="PTHR32361">
    <property type="entry name" value="FERRIC/CUPRIC REDUCTASE TRANSMEMBRANE COMPONENT"/>
    <property type="match status" value="1"/>
</dbReference>
<evidence type="ECO:0000313" key="15">
    <source>
        <dbReference type="Proteomes" id="UP000799438"/>
    </source>
</evidence>
<feature type="domain" description="FAD-binding FR-type" evidence="13">
    <location>
        <begin position="452"/>
        <end position="574"/>
    </location>
</feature>
<dbReference type="Pfam" id="PF01794">
    <property type="entry name" value="Ferric_reduct"/>
    <property type="match status" value="1"/>
</dbReference>
<proteinExistence type="inferred from homology"/>
<dbReference type="InterPro" id="IPR051410">
    <property type="entry name" value="Ferric/Cupric_Reductase"/>
</dbReference>
<keyword evidence="8" id="KW-0406">Ion transport</keyword>
<keyword evidence="7" id="KW-0560">Oxidoreductase</keyword>
<evidence type="ECO:0000256" key="3">
    <source>
        <dbReference type="ARBA" id="ARBA00022448"/>
    </source>
</evidence>
<sequence>MHFPLLLLLSSLWSSPAHADSQVGDEFCFRAVQYSLKNLIFLDTAVGAPKPVRPCTSRLRTASLYLSLQQYCTPESRAPGLREYQAGCLERANVSLPAFEDVVSQYGPEDVRSLRRVQPDEVTRKALELEEVALPSQVLWRRALDTLSIAQFEHDIHITYGHAMYYFWASVVAIGMLFRLSALFKGIRKQGGWKLIPDSEDGSSEDFPRKVKPGILSLPGTYLKRYITTPATFGYRCSQNIGWCTLPPRIQSLTVVVFIIINIVLCSVDYYAFPGNLYWPEVSTQLWRYFSDRTGVIAFANFPLVWLFGIRNNLLMNILGWGFGTMNSFHRWVARVATIEAIAHSIGYTVLVFRDGGWNDFMMYWTIPWWQWGELATIAMVMICVFSVYGLRRSFYELFLFLHITISVAVLVGMWYHISIFDGEYNAYIWPCVCIWLADRLLRGARILAFNPKFWCTRARTTYDSSSNIIRISIPCSSSLIAPIPGAYYYLTFLDGVRIWENHPFTLSYSTDPSHQHSDTDMATATPAEPPSLVFLIRPYKGLTARLRAAALSSPYKYNPPVLVEGPYGAPVPLRTFRHVLFLAGGTGVATPLSYLASLLLEEDDDAHTHPHPLPRRVHVVWAVRERAFLAEVLDIDLRSRGLLVSEQMRLTAFVTGDGTKDDAAADVADEALGVGVGAAEGEAAIAVHAGRPDVDAVVKQAAEEAAGQGLAVVACGPAAMADEARRAVVRVLGREMVGVGVEYFEESFKW</sequence>
<feature type="transmembrane region" description="Helical" evidence="11">
    <location>
        <begin position="398"/>
        <end position="418"/>
    </location>
</feature>
<evidence type="ECO:0000256" key="6">
    <source>
        <dbReference type="ARBA" id="ARBA00022989"/>
    </source>
</evidence>
<dbReference type="InterPro" id="IPR017927">
    <property type="entry name" value="FAD-bd_FR_type"/>
</dbReference>
<keyword evidence="12" id="KW-0732">Signal</keyword>
<dbReference type="GO" id="GO:0006826">
    <property type="term" value="P:iron ion transport"/>
    <property type="evidence" value="ECO:0007669"/>
    <property type="project" value="TreeGrafter"/>
</dbReference>
<dbReference type="GeneID" id="54302482"/>
<comment type="similarity">
    <text evidence="2">Belongs to the ferric reductase (FRE) family.</text>
</comment>
<dbReference type="Gene3D" id="3.40.50.80">
    <property type="entry name" value="Nucleotide-binding domain of ferredoxin-NADP reductase (FNR) module"/>
    <property type="match status" value="1"/>
</dbReference>
<keyword evidence="5" id="KW-0249">Electron transport</keyword>
<dbReference type="SUPFAM" id="SSF52343">
    <property type="entry name" value="Ferredoxin reductase-like, C-terminal NADP-linked domain"/>
    <property type="match status" value="1"/>
</dbReference>
<evidence type="ECO:0000256" key="10">
    <source>
        <dbReference type="ARBA" id="ARBA00023180"/>
    </source>
</evidence>
<evidence type="ECO:0000256" key="4">
    <source>
        <dbReference type="ARBA" id="ARBA00022692"/>
    </source>
</evidence>
<feature type="transmembrane region" description="Helical" evidence="11">
    <location>
        <begin position="372"/>
        <end position="391"/>
    </location>
</feature>
<name>A0A6A6B7G9_9PEZI</name>
<dbReference type="AlphaFoldDB" id="A0A6A6B7G9"/>
<dbReference type="GO" id="GO:0006879">
    <property type="term" value="P:intracellular iron ion homeostasis"/>
    <property type="evidence" value="ECO:0007669"/>
    <property type="project" value="TreeGrafter"/>
</dbReference>
<dbReference type="GO" id="GO:0015677">
    <property type="term" value="P:copper ion import"/>
    <property type="evidence" value="ECO:0007669"/>
    <property type="project" value="TreeGrafter"/>
</dbReference>
<comment type="subcellular location">
    <subcellularLocation>
        <location evidence="1">Membrane</location>
        <topology evidence="1">Multi-pass membrane protein</topology>
    </subcellularLocation>
</comment>
<dbReference type="InterPro" id="IPR013121">
    <property type="entry name" value="Fe_red_NAD-bd_6"/>
</dbReference>
<feature type="signal peptide" evidence="12">
    <location>
        <begin position="1"/>
        <end position="19"/>
    </location>
</feature>
<evidence type="ECO:0000313" key="14">
    <source>
        <dbReference type="EMBL" id="KAF2139154.1"/>
    </source>
</evidence>
<feature type="transmembrane region" description="Helical" evidence="11">
    <location>
        <begin position="165"/>
        <end position="184"/>
    </location>
</feature>
<keyword evidence="6 11" id="KW-1133">Transmembrane helix</keyword>
<evidence type="ECO:0000256" key="8">
    <source>
        <dbReference type="ARBA" id="ARBA00023065"/>
    </source>
</evidence>
<dbReference type="PANTHER" id="PTHR32361:SF9">
    <property type="entry name" value="FERRIC REDUCTASE TRANSMEMBRANE COMPONENT 3-RELATED"/>
    <property type="match status" value="1"/>
</dbReference>
<dbReference type="GO" id="GO:0005886">
    <property type="term" value="C:plasma membrane"/>
    <property type="evidence" value="ECO:0007669"/>
    <property type="project" value="TreeGrafter"/>
</dbReference>
<dbReference type="SFLD" id="SFLDS00052">
    <property type="entry name" value="Ferric_Reductase_Domain"/>
    <property type="match status" value="1"/>
</dbReference>
<dbReference type="InterPro" id="IPR013112">
    <property type="entry name" value="FAD-bd_8"/>
</dbReference>
<reference evidence="14" key="1">
    <citation type="journal article" date="2020" name="Stud. Mycol.">
        <title>101 Dothideomycetes genomes: a test case for predicting lifestyles and emergence of pathogens.</title>
        <authorList>
            <person name="Haridas S."/>
            <person name="Albert R."/>
            <person name="Binder M."/>
            <person name="Bloem J."/>
            <person name="Labutti K."/>
            <person name="Salamov A."/>
            <person name="Andreopoulos B."/>
            <person name="Baker S."/>
            <person name="Barry K."/>
            <person name="Bills G."/>
            <person name="Bluhm B."/>
            <person name="Cannon C."/>
            <person name="Castanera R."/>
            <person name="Culley D."/>
            <person name="Daum C."/>
            <person name="Ezra D."/>
            <person name="Gonzalez J."/>
            <person name="Henrissat B."/>
            <person name="Kuo A."/>
            <person name="Liang C."/>
            <person name="Lipzen A."/>
            <person name="Lutzoni F."/>
            <person name="Magnuson J."/>
            <person name="Mondo S."/>
            <person name="Nolan M."/>
            <person name="Ohm R."/>
            <person name="Pangilinan J."/>
            <person name="Park H.-J."/>
            <person name="Ramirez L."/>
            <person name="Alfaro M."/>
            <person name="Sun H."/>
            <person name="Tritt A."/>
            <person name="Yoshinaga Y."/>
            <person name="Zwiers L.-H."/>
            <person name="Turgeon B."/>
            <person name="Goodwin S."/>
            <person name="Spatafora J."/>
            <person name="Crous P."/>
            <person name="Grigoriev I."/>
        </authorList>
    </citation>
    <scope>NUCLEOTIDE SEQUENCE</scope>
    <source>
        <strain evidence="14">CBS 121167</strain>
    </source>
</reference>
<dbReference type="PROSITE" id="PS51384">
    <property type="entry name" value="FAD_FR"/>
    <property type="match status" value="1"/>
</dbReference>
<evidence type="ECO:0000256" key="1">
    <source>
        <dbReference type="ARBA" id="ARBA00004141"/>
    </source>
</evidence>